<feature type="transmembrane region" description="Helical" evidence="4">
    <location>
        <begin position="7"/>
        <end position="25"/>
    </location>
</feature>
<keyword evidence="4" id="KW-0472">Membrane</keyword>
<name>A0AAE1UZC8_9SOLA</name>
<dbReference type="InterPro" id="IPR052421">
    <property type="entry name" value="PCW_Enzyme_Inhibitor"/>
</dbReference>
<dbReference type="EMBL" id="JAVYJV010000021">
    <property type="protein sequence ID" value="KAK4342849.1"/>
    <property type="molecule type" value="Genomic_DNA"/>
</dbReference>
<dbReference type="GO" id="GO:0004857">
    <property type="term" value="F:enzyme inhibitor activity"/>
    <property type="evidence" value="ECO:0007669"/>
    <property type="project" value="InterPro"/>
</dbReference>
<dbReference type="PANTHER" id="PTHR36710:SF18">
    <property type="entry name" value="PECTINESTERASE INHIBITOR 5-RELATED"/>
    <property type="match status" value="1"/>
</dbReference>
<evidence type="ECO:0000256" key="1">
    <source>
        <dbReference type="ARBA" id="ARBA00022729"/>
    </source>
</evidence>
<dbReference type="InterPro" id="IPR035513">
    <property type="entry name" value="Invertase/methylesterase_inhib"/>
</dbReference>
<sequence>MGKSTSLIFIRCIIFLSVTLFVTSLDTSLVNKACDLCENEQDFCYNVLGQNLEAQRATNMHDLEGITINLALKNYTAIAKNVLEVTTNETDPNLKQIYRKCLHEYILMRSYFQIIIDTFNSNGNVGQTIFGAASRLSTCMYYFMGNPPLPNPFVMENDNVGSFLGLIRDIANMNN</sequence>
<proteinExistence type="inferred from homology"/>
<reference evidence="6" key="1">
    <citation type="submission" date="2023-12" db="EMBL/GenBank/DDBJ databases">
        <title>Genome assembly of Anisodus tanguticus.</title>
        <authorList>
            <person name="Wang Y.-J."/>
        </authorList>
    </citation>
    <scope>NUCLEOTIDE SEQUENCE</scope>
    <source>
        <strain evidence="6">KB-2021</strain>
        <tissue evidence="6">Leaf</tissue>
    </source>
</reference>
<feature type="domain" description="Pectinesterase inhibitor" evidence="5">
    <location>
        <begin position="25"/>
        <end position="170"/>
    </location>
</feature>
<dbReference type="Gene3D" id="1.20.140.40">
    <property type="entry name" value="Invertase/pectin methylesterase inhibitor family protein"/>
    <property type="match status" value="1"/>
</dbReference>
<evidence type="ECO:0000313" key="7">
    <source>
        <dbReference type="Proteomes" id="UP001291623"/>
    </source>
</evidence>
<accession>A0AAE1UZC8</accession>
<dbReference type="Pfam" id="PF04043">
    <property type="entry name" value="PMEI"/>
    <property type="match status" value="1"/>
</dbReference>
<evidence type="ECO:0000256" key="3">
    <source>
        <dbReference type="ARBA" id="ARBA00038471"/>
    </source>
</evidence>
<organism evidence="6 7">
    <name type="scientific">Anisodus tanguticus</name>
    <dbReference type="NCBI Taxonomy" id="243964"/>
    <lineage>
        <taxon>Eukaryota</taxon>
        <taxon>Viridiplantae</taxon>
        <taxon>Streptophyta</taxon>
        <taxon>Embryophyta</taxon>
        <taxon>Tracheophyta</taxon>
        <taxon>Spermatophyta</taxon>
        <taxon>Magnoliopsida</taxon>
        <taxon>eudicotyledons</taxon>
        <taxon>Gunneridae</taxon>
        <taxon>Pentapetalae</taxon>
        <taxon>asterids</taxon>
        <taxon>lamiids</taxon>
        <taxon>Solanales</taxon>
        <taxon>Solanaceae</taxon>
        <taxon>Solanoideae</taxon>
        <taxon>Hyoscyameae</taxon>
        <taxon>Anisodus</taxon>
    </lineage>
</organism>
<keyword evidence="2" id="KW-1015">Disulfide bond</keyword>
<dbReference type="SUPFAM" id="SSF101148">
    <property type="entry name" value="Plant invertase/pectin methylesterase inhibitor"/>
    <property type="match status" value="1"/>
</dbReference>
<evidence type="ECO:0000313" key="6">
    <source>
        <dbReference type="EMBL" id="KAK4342849.1"/>
    </source>
</evidence>
<dbReference type="AlphaFoldDB" id="A0AAE1UZC8"/>
<evidence type="ECO:0000256" key="4">
    <source>
        <dbReference type="SAM" id="Phobius"/>
    </source>
</evidence>
<dbReference type="SMART" id="SM00856">
    <property type="entry name" value="PMEI"/>
    <property type="match status" value="1"/>
</dbReference>
<dbReference type="PANTHER" id="PTHR36710">
    <property type="entry name" value="PECTINESTERASE INHIBITOR-LIKE"/>
    <property type="match status" value="1"/>
</dbReference>
<keyword evidence="4" id="KW-0812">Transmembrane</keyword>
<gene>
    <name evidence="6" type="ORF">RND71_038665</name>
</gene>
<dbReference type="InterPro" id="IPR006501">
    <property type="entry name" value="Pectinesterase_inhib_dom"/>
</dbReference>
<comment type="caution">
    <text evidence="6">The sequence shown here is derived from an EMBL/GenBank/DDBJ whole genome shotgun (WGS) entry which is preliminary data.</text>
</comment>
<keyword evidence="1" id="KW-0732">Signal</keyword>
<dbReference type="NCBIfam" id="TIGR01614">
    <property type="entry name" value="PME_inhib"/>
    <property type="match status" value="1"/>
</dbReference>
<protein>
    <recommendedName>
        <fullName evidence="5">Pectinesterase inhibitor domain-containing protein</fullName>
    </recommendedName>
</protein>
<keyword evidence="4" id="KW-1133">Transmembrane helix</keyword>
<evidence type="ECO:0000256" key="2">
    <source>
        <dbReference type="ARBA" id="ARBA00023157"/>
    </source>
</evidence>
<evidence type="ECO:0000259" key="5">
    <source>
        <dbReference type="SMART" id="SM00856"/>
    </source>
</evidence>
<dbReference type="Proteomes" id="UP001291623">
    <property type="component" value="Unassembled WGS sequence"/>
</dbReference>
<comment type="similarity">
    <text evidence="3">Belongs to the PMEI family.</text>
</comment>
<keyword evidence="7" id="KW-1185">Reference proteome</keyword>